<organism evidence="2">
    <name type="scientific">marine metagenome</name>
    <dbReference type="NCBI Taxonomy" id="408172"/>
    <lineage>
        <taxon>unclassified sequences</taxon>
        <taxon>metagenomes</taxon>
        <taxon>ecological metagenomes</taxon>
    </lineage>
</organism>
<keyword evidence="1" id="KW-1133">Transmembrane helix</keyword>
<name>A0A382VDD1_9ZZZZ</name>
<dbReference type="AlphaFoldDB" id="A0A382VDD1"/>
<reference evidence="2" key="1">
    <citation type="submission" date="2018-05" db="EMBL/GenBank/DDBJ databases">
        <authorList>
            <person name="Lanie J.A."/>
            <person name="Ng W.-L."/>
            <person name="Kazmierczak K.M."/>
            <person name="Andrzejewski T.M."/>
            <person name="Davidsen T.M."/>
            <person name="Wayne K.J."/>
            <person name="Tettelin H."/>
            <person name="Glass J.I."/>
            <person name="Rusch D."/>
            <person name="Podicherti R."/>
            <person name="Tsui H.-C.T."/>
            <person name="Winkler M.E."/>
        </authorList>
    </citation>
    <scope>NUCLEOTIDE SEQUENCE</scope>
</reference>
<keyword evidence="1" id="KW-0472">Membrane</keyword>
<keyword evidence="1" id="KW-0812">Transmembrane</keyword>
<proteinExistence type="predicted"/>
<dbReference type="EMBL" id="UINC01150696">
    <property type="protein sequence ID" value="SVD43881.1"/>
    <property type="molecule type" value="Genomic_DNA"/>
</dbReference>
<sequence>MAHYLSMENISRALVLVCGPLSLFMLTISIASANAAAQGEGAIAIIIAGVSGYFAAMFLFLAAAHHSLREVV</sequence>
<evidence type="ECO:0000313" key="2">
    <source>
        <dbReference type="EMBL" id="SVD43881.1"/>
    </source>
</evidence>
<feature type="transmembrane region" description="Helical" evidence="1">
    <location>
        <begin position="43"/>
        <end position="64"/>
    </location>
</feature>
<evidence type="ECO:0000256" key="1">
    <source>
        <dbReference type="SAM" id="Phobius"/>
    </source>
</evidence>
<gene>
    <name evidence="2" type="ORF">METZ01_LOCUS396735</name>
</gene>
<protein>
    <submittedName>
        <fullName evidence="2">Uncharacterized protein</fullName>
    </submittedName>
</protein>
<accession>A0A382VDD1</accession>